<dbReference type="NCBIfam" id="NF033745">
    <property type="entry name" value="class_C_sortase"/>
    <property type="match status" value="1"/>
</dbReference>
<dbReference type="NCBIfam" id="TIGR01076">
    <property type="entry name" value="sortase_fam"/>
    <property type="match status" value="1"/>
</dbReference>
<gene>
    <name evidence="4" type="ORF">F5897_000537</name>
</gene>
<keyword evidence="3" id="KW-1133">Transmembrane helix</keyword>
<comment type="caution">
    <text evidence="4">The sequence shown here is derived from an EMBL/GenBank/DDBJ whole genome shotgun (WGS) entry which is preliminary data.</text>
</comment>
<keyword evidence="3" id="KW-0812">Transmembrane</keyword>
<keyword evidence="5" id="KW-1185">Reference proteome</keyword>
<feature type="active site" description="Acyl-thioester intermediate" evidence="2">
    <location>
        <position position="174"/>
    </location>
</feature>
<dbReference type="InterPro" id="IPR005754">
    <property type="entry name" value="Sortase"/>
</dbReference>
<dbReference type="Pfam" id="PF04203">
    <property type="entry name" value="Sortase"/>
    <property type="match status" value="1"/>
</dbReference>
<dbReference type="Gene3D" id="2.40.260.10">
    <property type="entry name" value="Sortase"/>
    <property type="match status" value="1"/>
</dbReference>
<dbReference type="InterPro" id="IPR023365">
    <property type="entry name" value="Sortase_dom-sf"/>
</dbReference>
<sequence length="255" mass="28184">MSEADPAPAEQLAAARRYNAALSSGADLLAHQRKPAGVGSVDQEAADIWPYEQILTADSQGLMGRIRIPAIDVDLPIYHGTSETVLSRGVGHLEGTSLPIGGSDTHTVLTAHRGLAQSRLFTDLDKLAEGDTFTVEVFGEVLVYRVFQKLTVQPEDNESLRQIVGKDLATLVTCTPLGINSHRILVTAERVHPTPMTEVEQAQQPSDLPRFPWWAVWALLFVLLATFNALHAWWQYRGRDNRHTTPPFKNLKYSV</sequence>
<dbReference type="AlphaFoldDB" id="A0A840DHJ1"/>
<dbReference type="CDD" id="cd05827">
    <property type="entry name" value="Sortase_C"/>
    <property type="match status" value="1"/>
</dbReference>
<dbReference type="InterPro" id="IPR042002">
    <property type="entry name" value="Sortase_C"/>
</dbReference>
<feature type="transmembrane region" description="Helical" evidence="3">
    <location>
        <begin position="211"/>
        <end position="234"/>
    </location>
</feature>
<evidence type="ECO:0000313" key="4">
    <source>
        <dbReference type="EMBL" id="MBB4071245.1"/>
    </source>
</evidence>
<dbReference type="GO" id="GO:0016787">
    <property type="term" value="F:hydrolase activity"/>
    <property type="evidence" value="ECO:0007669"/>
    <property type="project" value="UniProtKB-KW"/>
</dbReference>
<evidence type="ECO:0000313" key="5">
    <source>
        <dbReference type="Proteomes" id="UP000571183"/>
    </source>
</evidence>
<reference evidence="4 5" key="1">
    <citation type="submission" date="2020-08" db="EMBL/GenBank/DDBJ databases">
        <title>Sequencing the genomes of 1000 actinobacteria strains.</title>
        <authorList>
            <person name="Klenk H.-P."/>
        </authorList>
    </citation>
    <scope>NUCLEOTIDE SEQUENCE [LARGE SCALE GENOMIC DNA]</scope>
    <source>
        <strain evidence="4 5">DSM 27064</strain>
    </source>
</reference>
<organism evidence="4 5">
    <name type="scientific">Canibacter oris</name>
    <dbReference type="NCBI Taxonomy" id="1365628"/>
    <lineage>
        <taxon>Bacteria</taxon>
        <taxon>Bacillati</taxon>
        <taxon>Actinomycetota</taxon>
        <taxon>Actinomycetes</taxon>
        <taxon>Micrococcales</taxon>
        <taxon>Microbacteriaceae</taxon>
        <taxon>Canibacter</taxon>
    </lineage>
</organism>
<keyword evidence="3" id="KW-0472">Membrane</keyword>
<dbReference type="EC" id="3.4.22.70" evidence="4"/>
<dbReference type="SUPFAM" id="SSF63817">
    <property type="entry name" value="Sortase"/>
    <property type="match status" value="1"/>
</dbReference>
<dbReference type="Proteomes" id="UP000571183">
    <property type="component" value="Unassembled WGS sequence"/>
</dbReference>
<evidence type="ECO:0000256" key="2">
    <source>
        <dbReference type="PIRSR" id="PIRSR605754-1"/>
    </source>
</evidence>
<feature type="active site" description="Proton donor/acceptor" evidence="2">
    <location>
        <position position="112"/>
    </location>
</feature>
<protein>
    <submittedName>
        <fullName evidence="4">Sortase A</fullName>
        <ecNumber evidence="4">3.4.22.70</ecNumber>
    </submittedName>
</protein>
<name>A0A840DHJ1_9MICO</name>
<accession>A0A840DHJ1</accession>
<evidence type="ECO:0000256" key="3">
    <source>
        <dbReference type="SAM" id="Phobius"/>
    </source>
</evidence>
<evidence type="ECO:0000256" key="1">
    <source>
        <dbReference type="ARBA" id="ARBA00022801"/>
    </source>
</evidence>
<keyword evidence="1 4" id="KW-0378">Hydrolase</keyword>
<dbReference type="EMBL" id="JACIFD010000004">
    <property type="protein sequence ID" value="MBB4071245.1"/>
    <property type="molecule type" value="Genomic_DNA"/>
</dbReference>
<proteinExistence type="predicted"/>